<dbReference type="OrthoDB" id="92433at2759"/>
<evidence type="ECO:0000259" key="2">
    <source>
        <dbReference type="Pfam" id="PF03184"/>
    </source>
</evidence>
<dbReference type="GO" id="GO:0005634">
    <property type="term" value="C:nucleus"/>
    <property type="evidence" value="ECO:0007669"/>
    <property type="project" value="TreeGrafter"/>
</dbReference>
<dbReference type="GO" id="GO:0003677">
    <property type="term" value="F:DNA binding"/>
    <property type="evidence" value="ECO:0007669"/>
    <property type="project" value="TreeGrafter"/>
</dbReference>
<dbReference type="Proteomes" id="UP001165121">
    <property type="component" value="Unassembled WGS sequence"/>
</dbReference>
<feature type="domain" description="DDE-1" evidence="2">
    <location>
        <begin position="160"/>
        <end position="236"/>
    </location>
</feature>
<dbReference type="InterPro" id="IPR004875">
    <property type="entry name" value="DDE_SF_endonuclease_dom"/>
</dbReference>
<evidence type="ECO:0000313" key="3">
    <source>
        <dbReference type="EMBL" id="GMF45570.1"/>
    </source>
</evidence>
<feature type="region of interest" description="Disordered" evidence="1">
    <location>
        <begin position="276"/>
        <end position="306"/>
    </location>
</feature>
<organism evidence="3 4">
    <name type="scientific">Phytophthora fragariaefolia</name>
    <dbReference type="NCBI Taxonomy" id="1490495"/>
    <lineage>
        <taxon>Eukaryota</taxon>
        <taxon>Sar</taxon>
        <taxon>Stramenopiles</taxon>
        <taxon>Oomycota</taxon>
        <taxon>Peronosporomycetes</taxon>
        <taxon>Peronosporales</taxon>
        <taxon>Peronosporaceae</taxon>
        <taxon>Phytophthora</taxon>
    </lineage>
</organism>
<protein>
    <submittedName>
        <fullName evidence="3">Unnamed protein product</fullName>
    </submittedName>
</protein>
<proteinExistence type="predicted"/>
<dbReference type="InterPro" id="IPR050863">
    <property type="entry name" value="CenT-Element_Derived"/>
</dbReference>
<dbReference type="PANTHER" id="PTHR19303:SF73">
    <property type="entry name" value="PROTEIN PDC2"/>
    <property type="match status" value="1"/>
</dbReference>
<comment type="caution">
    <text evidence="3">The sequence shown here is derived from an EMBL/GenBank/DDBJ whole genome shotgun (WGS) entry which is preliminary data.</text>
</comment>
<name>A0A9W7CWI2_9STRA</name>
<dbReference type="EMBL" id="BSXT01001837">
    <property type="protein sequence ID" value="GMF45570.1"/>
    <property type="molecule type" value="Genomic_DNA"/>
</dbReference>
<reference evidence="3" key="1">
    <citation type="submission" date="2023-04" db="EMBL/GenBank/DDBJ databases">
        <title>Phytophthora fragariaefolia NBRC 109709.</title>
        <authorList>
            <person name="Ichikawa N."/>
            <person name="Sato H."/>
            <person name="Tonouchi N."/>
        </authorList>
    </citation>
    <scope>NUCLEOTIDE SEQUENCE</scope>
    <source>
        <strain evidence="3">NBRC 109709</strain>
    </source>
</reference>
<dbReference type="AlphaFoldDB" id="A0A9W7CWI2"/>
<dbReference type="Pfam" id="PF03184">
    <property type="entry name" value="DDE_1"/>
    <property type="match status" value="1"/>
</dbReference>
<keyword evidence="4" id="KW-1185">Reference proteome</keyword>
<evidence type="ECO:0000313" key="4">
    <source>
        <dbReference type="Proteomes" id="UP001165121"/>
    </source>
</evidence>
<accession>A0A9W7CWI2</accession>
<gene>
    <name evidence="3" type="ORF">Pfra01_001637900</name>
</gene>
<evidence type="ECO:0000256" key="1">
    <source>
        <dbReference type="SAM" id="MobiDB-lite"/>
    </source>
</evidence>
<sequence>MPPSRALSLTLEEKLQICLKAQREAMIKDGELLLWASGTFKKTISISTIRHTAIISDNLLLVKAGEIKKTLNIGDDQLRLSNGWLAKFKKFNGLSSKRLHGEADSASAVEVRTARYSLHDITRQYRPEDIYNFDETALFYSLAPNQTLATTYRKGKKRDKASITIAFCCNATGTHKMDPLIIGSAANARCFQGGGQRALAGKPVVYYHTKKAWMTAPIFFEWLQAFNLKCAVENRKDADYALAAEQKVIDDLASMLQGVRVSDYLEIDSEVEVHEIPEAGNEASAVREADDTGANDEHEDDRNDPPPVSASIALAYCMELSSFLFQCEGDTKREQEMLQAVTRVARALVVLRRRQTSLDNFFTPS</sequence>
<dbReference type="PANTHER" id="PTHR19303">
    <property type="entry name" value="TRANSPOSON"/>
    <property type="match status" value="1"/>
</dbReference>